<evidence type="ECO:0000313" key="4">
    <source>
        <dbReference type="Proteomes" id="UP001151760"/>
    </source>
</evidence>
<feature type="region of interest" description="Disordered" evidence="1">
    <location>
        <begin position="463"/>
        <end position="500"/>
    </location>
</feature>
<proteinExistence type="predicted"/>
<evidence type="ECO:0000313" key="3">
    <source>
        <dbReference type="EMBL" id="GJT75556.1"/>
    </source>
</evidence>
<organism evidence="3 4">
    <name type="scientific">Tanacetum coccineum</name>
    <dbReference type="NCBI Taxonomy" id="301880"/>
    <lineage>
        <taxon>Eukaryota</taxon>
        <taxon>Viridiplantae</taxon>
        <taxon>Streptophyta</taxon>
        <taxon>Embryophyta</taxon>
        <taxon>Tracheophyta</taxon>
        <taxon>Spermatophyta</taxon>
        <taxon>Magnoliopsida</taxon>
        <taxon>eudicotyledons</taxon>
        <taxon>Gunneridae</taxon>
        <taxon>Pentapetalae</taxon>
        <taxon>asterids</taxon>
        <taxon>campanulids</taxon>
        <taxon>Asterales</taxon>
        <taxon>Asteraceae</taxon>
        <taxon>Asteroideae</taxon>
        <taxon>Anthemideae</taxon>
        <taxon>Anthemidinae</taxon>
        <taxon>Tanacetum</taxon>
    </lineage>
</organism>
<protein>
    <submittedName>
        <fullName evidence="3">Retrovirus-related pol polyprotein from transposon TNT 1-94</fullName>
    </submittedName>
</protein>
<reference evidence="3" key="1">
    <citation type="journal article" date="2022" name="Int. J. Mol. Sci.">
        <title>Draft Genome of Tanacetum Coccineum: Genomic Comparison of Closely Related Tanacetum-Family Plants.</title>
        <authorList>
            <person name="Yamashiro T."/>
            <person name="Shiraishi A."/>
            <person name="Nakayama K."/>
            <person name="Satake H."/>
        </authorList>
    </citation>
    <scope>NUCLEOTIDE SEQUENCE</scope>
</reference>
<feature type="domain" description="GAG-pre-integrase" evidence="2">
    <location>
        <begin position="264"/>
        <end position="312"/>
    </location>
</feature>
<dbReference type="PANTHER" id="PTHR11439:SF495">
    <property type="entry name" value="REVERSE TRANSCRIPTASE, RNA-DEPENDENT DNA POLYMERASE-RELATED"/>
    <property type="match status" value="1"/>
</dbReference>
<dbReference type="InterPro" id="IPR036397">
    <property type="entry name" value="RNaseH_sf"/>
</dbReference>
<reference evidence="3" key="2">
    <citation type="submission" date="2022-01" db="EMBL/GenBank/DDBJ databases">
        <authorList>
            <person name="Yamashiro T."/>
            <person name="Shiraishi A."/>
            <person name="Satake H."/>
            <person name="Nakayama K."/>
        </authorList>
    </citation>
    <scope>NUCLEOTIDE SEQUENCE</scope>
</reference>
<accession>A0ABQ5GIL8</accession>
<comment type="caution">
    <text evidence="3">The sequence shown here is derived from an EMBL/GenBank/DDBJ whole genome shotgun (WGS) entry which is preliminary data.</text>
</comment>
<dbReference type="PANTHER" id="PTHR11439">
    <property type="entry name" value="GAG-POL-RELATED RETROTRANSPOSON"/>
    <property type="match status" value="1"/>
</dbReference>
<dbReference type="InterPro" id="IPR025724">
    <property type="entry name" value="GAG-pre-integrase_dom"/>
</dbReference>
<dbReference type="Gene3D" id="3.30.420.10">
    <property type="entry name" value="Ribonuclease H-like superfamily/Ribonuclease H"/>
    <property type="match status" value="1"/>
</dbReference>
<sequence>MWILLYGYKIDNQMDSFGNQRAVVNVARARGHECRKPIWVKDSSFKEKMLLCKQAEKSYMAKIQEVPNEDSGTNFEPLEQHCCTLANLIANLKLDVDENKKIQKQLKKANATLTQELTECKSTELEEYIAFNDRTVDYDKLERNLNETLGLLAQKDIDIKEGLKVKAYEISVIKEKHDELVKQSLLTKSHYEGLVKEKTKIVQLILFIVDSGCTKHMTGNLSLLCNFVEKYLGGNDVLTGNRGYDLYIIFSSRNKLHQLQSVRPKASPTQAWLWHQRLSHLNFDYINLLSKKDVVMGLPKLKYVKDQLCSSYEDNVDSIFYVQGMKKPEVLKDFLIMIQQNLQALVISVRTDRGTEFLNKTLHAFFKEEGIEHQKLILLEPPEQTALSKIFDEIKEMSETSVANDTSGLVPQRQKASDYDNSNPDPQLQNVSPSADTTVPSQQELDLLFGPLYDEFFNAGTSRVNKSSSPTDNSAQQDILPSTNIHPTTEPSTPTHVNAEENNNDQAEFTNPFCTPVQEVAESSSRNIGNSNMHTFNQPQDSEYRWTKDHPKSSSVLQIQVWETRCKPFGKKSSKLKVVMEKQKDDDQHCNSQTKQRPCSKGLCSGRGVLISRSFTPVLAWKRLFVRTSDPQSPRGIFINQAKNTLEILKKHSMEKGQSIGTPMAMKPKLDADLSGDLVNQTDYRSKIRSLMYLTSSRPDIVQAVCYCARYQARPTKKHLKEVKRIFRYLRGTINIGLWYPKDSGFELTTFSNVDHARCIDTRKSTSGGIQFLDDKLVSWMSKKQDYTAMSSAKVEYVALSASCAQVMWMRTQLKDYGFNYNKIPLYCDSQSAIAISCNPVQHSRTKHIHTRYHFIKEHVENGIIELYFVRTEYQLADMFTKALPEDRFQYLVIRIGKRCLTPAKLEVLTNESA</sequence>
<dbReference type="EMBL" id="BQNB010018541">
    <property type="protein sequence ID" value="GJT75556.1"/>
    <property type="molecule type" value="Genomic_DNA"/>
</dbReference>
<gene>
    <name evidence="3" type="ORF">Tco_1042281</name>
</gene>
<feature type="region of interest" description="Disordered" evidence="1">
    <location>
        <begin position="401"/>
        <end position="439"/>
    </location>
</feature>
<dbReference type="CDD" id="cd09272">
    <property type="entry name" value="RNase_HI_RT_Ty1"/>
    <property type="match status" value="1"/>
</dbReference>
<feature type="region of interest" description="Disordered" evidence="1">
    <location>
        <begin position="519"/>
        <end position="549"/>
    </location>
</feature>
<evidence type="ECO:0000256" key="1">
    <source>
        <dbReference type="SAM" id="MobiDB-lite"/>
    </source>
</evidence>
<feature type="compositionally biased region" description="Polar residues" evidence="1">
    <location>
        <begin position="419"/>
        <end position="439"/>
    </location>
</feature>
<evidence type="ECO:0000259" key="2">
    <source>
        <dbReference type="Pfam" id="PF13976"/>
    </source>
</evidence>
<dbReference type="Pfam" id="PF13976">
    <property type="entry name" value="gag_pre-integrs"/>
    <property type="match status" value="1"/>
</dbReference>
<keyword evidence="4" id="KW-1185">Reference proteome</keyword>
<name>A0ABQ5GIL8_9ASTR</name>
<dbReference type="Proteomes" id="UP001151760">
    <property type="component" value="Unassembled WGS sequence"/>
</dbReference>
<feature type="compositionally biased region" description="Polar residues" evidence="1">
    <location>
        <begin position="521"/>
        <end position="541"/>
    </location>
</feature>